<reference evidence="5" key="1">
    <citation type="submission" date="2018-07" db="EMBL/GenBank/DDBJ databases">
        <authorList>
            <person name="Liu B.-T."/>
            <person name="Du Z."/>
        </authorList>
    </citation>
    <scope>NUCLEOTIDE SEQUENCE [LARGE SCALE GENOMIC DNA]</scope>
    <source>
        <strain evidence="5">XYN52</strain>
    </source>
</reference>
<evidence type="ECO:0000256" key="1">
    <source>
        <dbReference type="ARBA" id="ARBA00001946"/>
    </source>
</evidence>
<dbReference type="SUPFAM" id="SSF55811">
    <property type="entry name" value="Nudix"/>
    <property type="match status" value="1"/>
</dbReference>
<comment type="cofactor">
    <cofactor evidence="1">
        <name>Mg(2+)</name>
        <dbReference type="ChEBI" id="CHEBI:18420"/>
    </cofactor>
</comment>
<evidence type="ECO:0000313" key="4">
    <source>
        <dbReference type="EMBL" id="RDE08787.1"/>
    </source>
</evidence>
<protein>
    <submittedName>
        <fullName evidence="4">NUDIX domain-containing protein</fullName>
    </submittedName>
</protein>
<comment type="caution">
    <text evidence="4">The sequence shown here is derived from an EMBL/GenBank/DDBJ whole genome shotgun (WGS) entry which is preliminary data.</text>
</comment>
<evidence type="ECO:0000256" key="2">
    <source>
        <dbReference type="ARBA" id="ARBA00022801"/>
    </source>
</evidence>
<gene>
    <name evidence="4" type="ORF">DVH29_09810</name>
</gene>
<dbReference type="OrthoDB" id="9800065at2"/>
<dbReference type="GO" id="GO:0016787">
    <property type="term" value="F:hydrolase activity"/>
    <property type="evidence" value="ECO:0007669"/>
    <property type="project" value="UniProtKB-KW"/>
</dbReference>
<accession>A0A369W450</accession>
<dbReference type="Gene3D" id="3.90.79.10">
    <property type="entry name" value="Nucleoside Triphosphate Pyrophosphohydrolase"/>
    <property type="match status" value="1"/>
</dbReference>
<keyword evidence="5" id="KW-1185">Reference proteome</keyword>
<dbReference type="EMBL" id="QQNH01000012">
    <property type="protein sequence ID" value="RDE08787.1"/>
    <property type="molecule type" value="Genomic_DNA"/>
</dbReference>
<evidence type="ECO:0000259" key="3">
    <source>
        <dbReference type="PROSITE" id="PS51462"/>
    </source>
</evidence>
<dbReference type="Proteomes" id="UP000253759">
    <property type="component" value="Unassembled WGS sequence"/>
</dbReference>
<evidence type="ECO:0000313" key="5">
    <source>
        <dbReference type="Proteomes" id="UP000253759"/>
    </source>
</evidence>
<dbReference type="PROSITE" id="PS51462">
    <property type="entry name" value="NUDIX"/>
    <property type="match status" value="1"/>
</dbReference>
<keyword evidence="2" id="KW-0378">Hydrolase</keyword>
<dbReference type="InterPro" id="IPR020476">
    <property type="entry name" value="Nudix_hydrolase"/>
</dbReference>
<dbReference type="PANTHER" id="PTHR43046:SF16">
    <property type="entry name" value="ADP-RIBOSE PYROPHOSPHATASE YJHB-RELATED"/>
    <property type="match status" value="1"/>
</dbReference>
<dbReference type="PANTHER" id="PTHR43046">
    <property type="entry name" value="GDP-MANNOSE MANNOSYL HYDROLASE"/>
    <property type="match status" value="1"/>
</dbReference>
<dbReference type="AlphaFoldDB" id="A0A369W450"/>
<sequence>MTLGARVAVVMEGKVLMVRHTYSPGWQLPGGGVDPGETLEQAGRREVLEETGYAVAGPMRLFAMYHSVLYTDRDHVALFVVEGAEMARAFAPGREIAEIGWLALDALPDDLSPSARRRLAEIAGEAPIHPNW</sequence>
<proteinExistence type="predicted"/>
<dbReference type="InterPro" id="IPR015797">
    <property type="entry name" value="NUDIX_hydrolase-like_dom_sf"/>
</dbReference>
<dbReference type="InterPro" id="IPR000086">
    <property type="entry name" value="NUDIX_hydrolase_dom"/>
</dbReference>
<name>A0A369W450_9HYPH</name>
<organism evidence="4 5">
    <name type="scientific">Pelagibacterium lacus</name>
    <dbReference type="NCBI Taxonomy" id="2282655"/>
    <lineage>
        <taxon>Bacteria</taxon>
        <taxon>Pseudomonadati</taxon>
        <taxon>Pseudomonadota</taxon>
        <taxon>Alphaproteobacteria</taxon>
        <taxon>Hyphomicrobiales</taxon>
        <taxon>Devosiaceae</taxon>
        <taxon>Pelagibacterium</taxon>
    </lineage>
</organism>
<dbReference type="PRINTS" id="PR00502">
    <property type="entry name" value="NUDIXFAMILY"/>
</dbReference>
<dbReference type="Pfam" id="PF00293">
    <property type="entry name" value="NUDIX"/>
    <property type="match status" value="1"/>
</dbReference>
<feature type="domain" description="Nudix hydrolase" evidence="3">
    <location>
        <begin position="1"/>
        <end position="125"/>
    </location>
</feature>